<dbReference type="GO" id="GO:0006508">
    <property type="term" value="P:proteolysis"/>
    <property type="evidence" value="ECO:0007669"/>
    <property type="project" value="UniProtKB-KW"/>
</dbReference>
<feature type="region of interest" description="Disordered" evidence="12">
    <location>
        <begin position="27"/>
        <end position="68"/>
    </location>
</feature>
<evidence type="ECO:0000313" key="16">
    <source>
        <dbReference type="EMBL" id="QXQ14619.1"/>
    </source>
</evidence>
<comment type="similarity">
    <text evidence="2 10 11">Belongs to the peptidase S8 family.</text>
</comment>
<dbReference type="PANTHER" id="PTHR43806">
    <property type="entry name" value="PEPTIDASE S8"/>
    <property type="match status" value="1"/>
</dbReference>
<feature type="active site" description="Charge relay system" evidence="10">
    <location>
        <position position="127"/>
    </location>
</feature>
<evidence type="ECO:0000256" key="12">
    <source>
        <dbReference type="SAM" id="MobiDB-lite"/>
    </source>
</evidence>
<evidence type="ECO:0000256" key="7">
    <source>
        <dbReference type="ARBA" id="ARBA00022825"/>
    </source>
</evidence>
<evidence type="ECO:0000256" key="9">
    <source>
        <dbReference type="ARBA" id="ARBA00023136"/>
    </source>
</evidence>
<keyword evidence="4 10" id="KW-0645">Protease</keyword>
<feature type="active site" description="Charge relay system" evidence="10">
    <location>
        <position position="96"/>
    </location>
</feature>
<dbReference type="PROSITE" id="PS51892">
    <property type="entry name" value="SUBTILASE"/>
    <property type="match status" value="1"/>
</dbReference>
<keyword evidence="6 10" id="KW-0378">Hydrolase</keyword>
<dbReference type="GO" id="GO:0008233">
    <property type="term" value="F:peptidase activity"/>
    <property type="evidence" value="ECO:0007669"/>
    <property type="project" value="UniProtKB-KW"/>
</dbReference>
<feature type="region of interest" description="Disordered" evidence="12">
    <location>
        <begin position="397"/>
        <end position="424"/>
    </location>
</feature>
<feature type="active site" description="Charge relay system" evidence="10">
    <location>
        <position position="338"/>
    </location>
</feature>
<dbReference type="Gene3D" id="3.40.50.200">
    <property type="entry name" value="Peptidase S8/S53 domain"/>
    <property type="match status" value="1"/>
</dbReference>
<dbReference type="InterPro" id="IPR015500">
    <property type="entry name" value="Peptidase_S8_subtilisin-rel"/>
</dbReference>
<feature type="domain" description="Peptidase S8/S53" evidence="15">
    <location>
        <begin position="87"/>
        <end position="385"/>
    </location>
</feature>
<dbReference type="Pfam" id="PF00082">
    <property type="entry name" value="Peptidase_S8"/>
    <property type="match status" value="1"/>
</dbReference>
<evidence type="ECO:0000256" key="1">
    <source>
        <dbReference type="ARBA" id="ARBA00004162"/>
    </source>
</evidence>
<dbReference type="EMBL" id="CP079105">
    <property type="protein sequence ID" value="QXQ14619.1"/>
    <property type="molecule type" value="Genomic_DNA"/>
</dbReference>
<evidence type="ECO:0000256" key="10">
    <source>
        <dbReference type="PROSITE-ProRule" id="PRU01240"/>
    </source>
</evidence>
<evidence type="ECO:0000256" key="13">
    <source>
        <dbReference type="SAM" id="Phobius"/>
    </source>
</evidence>
<feature type="signal peptide" evidence="14">
    <location>
        <begin position="1"/>
        <end position="28"/>
    </location>
</feature>
<keyword evidence="5 13" id="KW-0812">Transmembrane</keyword>
<dbReference type="InterPro" id="IPR036852">
    <property type="entry name" value="Peptidase_S8/S53_dom_sf"/>
</dbReference>
<feature type="compositionally biased region" description="Polar residues" evidence="12">
    <location>
        <begin position="48"/>
        <end position="58"/>
    </location>
</feature>
<proteinExistence type="inferred from homology"/>
<keyword evidence="9 13" id="KW-0472">Membrane</keyword>
<keyword evidence="3" id="KW-1003">Cell membrane</keyword>
<evidence type="ECO:0000256" key="11">
    <source>
        <dbReference type="RuleBase" id="RU003355"/>
    </source>
</evidence>
<protein>
    <submittedName>
        <fullName evidence="16">Type VII secretion-associated serine protease mycosin</fullName>
    </submittedName>
</protein>
<feature type="compositionally biased region" description="Low complexity" evidence="12">
    <location>
        <begin position="408"/>
        <end position="422"/>
    </location>
</feature>
<feature type="region of interest" description="Disordered" evidence="12">
    <location>
        <begin position="241"/>
        <end position="262"/>
    </location>
</feature>
<evidence type="ECO:0000256" key="6">
    <source>
        <dbReference type="ARBA" id="ARBA00022801"/>
    </source>
</evidence>
<evidence type="ECO:0000256" key="4">
    <source>
        <dbReference type="ARBA" id="ARBA00022670"/>
    </source>
</evidence>
<evidence type="ECO:0000256" key="14">
    <source>
        <dbReference type="SAM" id="SignalP"/>
    </source>
</evidence>
<evidence type="ECO:0000256" key="2">
    <source>
        <dbReference type="ARBA" id="ARBA00011073"/>
    </source>
</evidence>
<dbReference type="InterPro" id="IPR022398">
    <property type="entry name" value="Peptidase_S8_His-AS"/>
</dbReference>
<comment type="subcellular location">
    <subcellularLocation>
        <location evidence="1">Cell membrane</location>
        <topology evidence="1">Single-pass membrane protein</topology>
    </subcellularLocation>
</comment>
<keyword evidence="7 10" id="KW-0720">Serine protease</keyword>
<dbReference type="NCBIfam" id="TIGR03921">
    <property type="entry name" value="T7SS_mycosin"/>
    <property type="match status" value="1"/>
</dbReference>
<feature type="compositionally biased region" description="Low complexity" evidence="12">
    <location>
        <begin position="36"/>
        <end position="46"/>
    </location>
</feature>
<dbReference type="PRINTS" id="PR00723">
    <property type="entry name" value="SUBTILISIN"/>
</dbReference>
<dbReference type="InterPro" id="IPR023827">
    <property type="entry name" value="Peptidase_S8_Asp-AS"/>
</dbReference>
<sequence>MNYRIRSRLLSVLVASVTVGAAVGPAAAAPPPPVDPGQLPAAAPAAPTQPTEQKNQCFATRPVPAGPQEPPAQRALGFRAAWPLTRGAGQTIAVIDTGVARHPRLSGLIPAGDYVGTGDGTDDCDVHGTVVAGLIAAAGVPGQGFAGVAPDARIMTIRQSSNLWQVAGRAQQQRPEDNADGYGDVATMAAAVRLAADRGATVINISEVACSTATIDDRALGAAVQYAMVERDAVVVAAAGNKDGRCGSGNPDSDPRRPTADPWQRVDTIVTPAWYDDYVLTVGSVDANGAPSRFTVPGPWVDVAAPGEGIVSLDPRSSGLTDAKLDDKGTSATFQGTSFAAPYVAGTVALVRARFPELRARQVMARIEATAHTPPEGINPYVGHGSIDPYAAVTVQPPDVSPAAQPNAPASTTLATPTAPASPDRHGATVALIGTAVLGVGLVLGFLAWFPLRRRARAAAARGEPDEPAAPTE</sequence>
<dbReference type="RefSeq" id="WP_066468613.1">
    <property type="nucleotide sequence ID" value="NZ_CBCRUZ010000004.1"/>
</dbReference>
<evidence type="ECO:0000256" key="5">
    <source>
        <dbReference type="ARBA" id="ARBA00022692"/>
    </source>
</evidence>
<dbReference type="InterPro" id="IPR000209">
    <property type="entry name" value="Peptidase_S8/S53_dom"/>
</dbReference>
<dbReference type="PROSITE" id="PS00136">
    <property type="entry name" value="SUBTILASE_ASP"/>
    <property type="match status" value="1"/>
</dbReference>
<keyword evidence="17" id="KW-1185">Reference proteome</keyword>
<dbReference type="PROSITE" id="PS00138">
    <property type="entry name" value="SUBTILASE_SER"/>
    <property type="match status" value="1"/>
</dbReference>
<evidence type="ECO:0000256" key="8">
    <source>
        <dbReference type="ARBA" id="ARBA00022989"/>
    </source>
</evidence>
<keyword evidence="14" id="KW-0732">Signal</keyword>
<accession>A0ABX8S9S7</accession>
<dbReference type="SUPFAM" id="SSF52743">
    <property type="entry name" value="Subtilisin-like"/>
    <property type="match status" value="1"/>
</dbReference>
<reference evidence="16" key="1">
    <citation type="submission" date="2021-07" db="EMBL/GenBank/DDBJ databases">
        <title>Candidatus Kaistella beijingensis sp. nov. isolated from a municipal wastewater treatment plant is involved in sludge foaming.</title>
        <authorList>
            <person name="Song Y."/>
            <person name="Liu S.-J."/>
        </authorList>
    </citation>
    <scope>NUCLEOTIDE SEQUENCE</scope>
    <source>
        <strain evidence="16">DSM 43998</strain>
    </source>
</reference>
<feature type="transmembrane region" description="Helical" evidence="13">
    <location>
        <begin position="430"/>
        <end position="452"/>
    </location>
</feature>
<gene>
    <name evidence="16" type="primary">mycP</name>
    <name evidence="16" type="ORF">KV203_04225</name>
</gene>
<name>A0ABX8S9S7_9ACTN</name>
<evidence type="ECO:0000313" key="17">
    <source>
        <dbReference type="Proteomes" id="UP000887023"/>
    </source>
</evidence>
<keyword evidence="8 13" id="KW-1133">Transmembrane helix</keyword>
<dbReference type="Proteomes" id="UP000887023">
    <property type="component" value="Chromosome"/>
</dbReference>
<dbReference type="PANTHER" id="PTHR43806:SF11">
    <property type="entry name" value="CEREVISIN-RELATED"/>
    <property type="match status" value="1"/>
</dbReference>
<dbReference type="InterPro" id="IPR023834">
    <property type="entry name" value="T7SS_pept_S8A_mycosin"/>
</dbReference>
<evidence type="ECO:0000259" key="15">
    <source>
        <dbReference type="Pfam" id="PF00082"/>
    </source>
</evidence>
<organism evidence="16 17">
    <name type="scientific">Skermania pinensis</name>
    <dbReference type="NCBI Taxonomy" id="39122"/>
    <lineage>
        <taxon>Bacteria</taxon>
        <taxon>Bacillati</taxon>
        <taxon>Actinomycetota</taxon>
        <taxon>Actinomycetes</taxon>
        <taxon>Mycobacteriales</taxon>
        <taxon>Gordoniaceae</taxon>
        <taxon>Skermania</taxon>
    </lineage>
</organism>
<dbReference type="InterPro" id="IPR023828">
    <property type="entry name" value="Peptidase_S8_Ser-AS"/>
</dbReference>
<dbReference type="InterPro" id="IPR050131">
    <property type="entry name" value="Peptidase_S8_subtilisin-like"/>
</dbReference>
<dbReference type="PROSITE" id="PS00137">
    <property type="entry name" value="SUBTILASE_HIS"/>
    <property type="match status" value="1"/>
</dbReference>
<evidence type="ECO:0000256" key="3">
    <source>
        <dbReference type="ARBA" id="ARBA00022475"/>
    </source>
</evidence>
<feature type="chain" id="PRO_5045856091" evidence="14">
    <location>
        <begin position="29"/>
        <end position="473"/>
    </location>
</feature>